<dbReference type="Proteomes" id="UP000255167">
    <property type="component" value="Unassembled WGS sequence"/>
</dbReference>
<dbReference type="EMBL" id="UGNC01000005">
    <property type="protein sequence ID" value="STW47550.1"/>
    <property type="molecule type" value="Genomic_DNA"/>
</dbReference>
<proteinExistence type="predicted"/>
<organism evidence="1 2">
    <name type="scientific">Klebsiella pneumoniae</name>
    <dbReference type="NCBI Taxonomy" id="573"/>
    <lineage>
        <taxon>Bacteria</taxon>
        <taxon>Pseudomonadati</taxon>
        <taxon>Pseudomonadota</taxon>
        <taxon>Gammaproteobacteria</taxon>
        <taxon>Enterobacterales</taxon>
        <taxon>Enterobacteriaceae</taxon>
        <taxon>Klebsiella/Raoultella group</taxon>
        <taxon>Klebsiella</taxon>
        <taxon>Klebsiella pneumoniae complex</taxon>
    </lineage>
</organism>
<evidence type="ECO:0000313" key="1">
    <source>
        <dbReference type="EMBL" id="STW47550.1"/>
    </source>
</evidence>
<dbReference type="AlphaFoldDB" id="A0A378FVS5"/>
<evidence type="ECO:0000313" key="2">
    <source>
        <dbReference type="Proteomes" id="UP000255167"/>
    </source>
</evidence>
<accession>A0A378FVS5</accession>
<protein>
    <submittedName>
        <fullName evidence="1">AsmA family protein</fullName>
    </submittedName>
</protein>
<gene>
    <name evidence="1" type="ORF">NCTC9617_04107</name>
</gene>
<sequence length="128" mass="13349">MRRPSLKLNATASTVNITELSAFTERGILQATAAVSQLPQRQVNLSFSGRGVPLNILQAWGWPSLPISGDGNLQLTASGSVQADAPLKPTINGQLSAVNMEKQQVAQIMRNGEVSPAPAAPAPAPVTP</sequence>
<name>A0A378FVS5_KLEPN</name>
<reference evidence="1 2" key="1">
    <citation type="submission" date="2018-06" db="EMBL/GenBank/DDBJ databases">
        <authorList>
            <consortium name="Pathogen Informatics"/>
            <person name="Doyle S."/>
        </authorList>
    </citation>
    <scope>NUCLEOTIDE SEQUENCE [LARGE SCALE GENOMIC DNA]</scope>
    <source>
        <strain evidence="1 2">NCTC9617</strain>
    </source>
</reference>